<proteinExistence type="predicted"/>
<sequence length="394" mass="42027">RQLLLRPCIFSILSILSFFSFIISVAPARGLLLACSLSSCQWDFLPAACCGRDASCCALEASRWFRAGISAPRACCSVRDSQKQHSSRSSNERSGSLPATASKDEGEKQKNRTRTKRTMKRPRPPRLLLRQDACALLAAGERVQHRPAQRPRPGAAAASSRAPCWRASRWSRAPARCSSAAARPASPRRSLPPEAMRDFTQPFNNSSANPRPPRSSSGSSASFEAKLLVPESEQVELQESQGPGDPNFLMLMLGAGQPAHLGGPCSAAAPPLRRLSLAAVAAPAKVRKSNNGGPLNDLLSSWIPFNFEAPRITSQVRFKDVRRLHEAAGAGETLGADCPHGALLLGPPGCGKTLLVKALANEASVPFFYMAGPELSWRSSAASAPPGRCAGCLN</sequence>
<evidence type="ECO:0000256" key="6">
    <source>
        <dbReference type="ARBA" id="ARBA00023049"/>
    </source>
</evidence>
<keyword evidence="2" id="KW-0479">Metal-binding</keyword>
<dbReference type="GO" id="GO:0005745">
    <property type="term" value="C:m-AAA complex"/>
    <property type="evidence" value="ECO:0007669"/>
    <property type="project" value="TreeGrafter"/>
</dbReference>
<dbReference type="WBParaSite" id="maker-unitig_28645-snap-gene-0.4-mRNA-1">
    <property type="protein sequence ID" value="maker-unitig_28645-snap-gene-0.4-mRNA-1"/>
    <property type="gene ID" value="maker-unitig_28645-snap-gene-0.4"/>
</dbReference>
<feature type="compositionally biased region" description="Low complexity" evidence="7">
    <location>
        <begin position="204"/>
        <end position="222"/>
    </location>
</feature>
<name>A0A1I8FBW3_9PLAT</name>
<keyword evidence="9" id="KW-1185">Reference proteome</keyword>
<dbReference type="PANTHER" id="PTHR43655">
    <property type="entry name" value="ATP-DEPENDENT PROTEASE"/>
    <property type="match status" value="1"/>
</dbReference>
<dbReference type="SUPFAM" id="SSF52540">
    <property type="entry name" value="P-loop containing nucleoside triphosphate hydrolases"/>
    <property type="match status" value="1"/>
</dbReference>
<feature type="compositionally biased region" description="Low complexity" evidence="7">
    <location>
        <begin position="87"/>
        <end position="96"/>
    </location>
</feature>
<dbReference type="GO" id="GO:0005524">
    <property type="term" value="F:ATP binding"/>
    <property type="evidence" value="ECO:0007669"/>
    <property type="project" value="UniProtKB-KW"/>
</dbReference>
<evidence type="ECO:0000256" key="3">
    <source>
        <dbReference type="ARBA" id="ARBA00022741"/>
    </source>
</evidence>
<keyword evidence="6" id="KW-0482">Metalloprotease</keyword>
<feature type="compositionally biased region" description="Low complexity" evidence="7">
    <location>
        <begin position="151"/>
        <end position="163"/>
    </location>
</feature>
<dbReference type="GO" id="GO:0008237">
    <property type="term" value="F:metallopeptidase activity"/>
    <property type="evidence" value="ECO:0007669"/>
    <property type="project" value="UniProtKB-KW"/>
</dbReference>
<keyword evidence="6" id="KW-0378">Hydrolase</keyword>
<feature type="region of interest" description="Disordered" evidence="7">
    <location>
        <begin position="175"/>
        <end position="223"/>
    </location>
</feature>
<keyword evidence="3" id="KW-0547">Nucleotide-binding</keyword>
<dbReference type="Gene3D" id="3.40.50.300">
    <property type="entry name" value="P-loop containing nucleotide triphosphate hydrolases"/>
    <property type="match status" value="1"/>
</dbReference>
<feature type="compositionally biased region" description="Low complexity" evidence="7">
    <location>
        <begin position="175"/>
        <end position="189"/>
    </location>
</feature>
<dbReference type="GO" id="GO:0034982">
    <property type="term" value="P:mitochondrial protein processing"/>
    <property type="evidence" value="ECO:0007669"/>
    <property type="project" value="TreeGrafter"/>
</dbReference>
<evidence type="ECO:0000256" key="5">
    <source>
        <dbReference type="ARBA" id="ARBA00022840"/>
    </source>
</evidence>
<comment type="cofactor">
    <cofactor evidence="1">
        <name>Zn(2+)</name>
        <dbReference type="ChEBI" id="CHEBI:29105"/>
    </cofactor>
</comment>
<dbReference type="GO" id="GO:0016887">
    <property type="term" value="F:ATP hydrolysis activity"/>
    <property type="evidence" value="ECO:0007669"/>
    <property type="project" value="InterPro"/>
</dbReference>
<feature type="domain" description="ATPase AAA-type core" evidence="8">
    <location>
        <begin position="343"/>
        <end position="376"/>
    </location>
</feature>
<protein>
    <submittedName>
        <fullName evidence="10">ATPase_AAA_core domain-containing protein</fullName>
    </submittedName>
</protein>
<dbReference type="AlphaFoldDB" id="A0A1I8FBW3"/>
<keyword evidence="6" id="KW-0645">Protease</keyword>
<evidence type="ECO:0000259" key="8">
    <source>
        <dbReference type="Pfam" id="PF00004"/>
    </source>
</evidence>
<feature type="region of interest" description="Disordered" evidence="7">
    <location>
        <begin position="85"/>
        <end position="126"/>
    </location>
</feature>
<evidence type="ECO:0000256" key="4">
    <source>
        <dbReference type="ARBA" id="ARBA00022833"/>
    </source>
</evidence>
<feature type="region of interest" description="Disordered" evidence="7">
    <location>
        <begin position="142"/>
        <end position="163"/>
    </location>
</feature>
<reference evidence="10" key="1">
    <citation type="submission" date="2016-11" db="UniProtKB">
        <authorList>
            <consortium name="WormBaseParasite"/>
        </authorList>
    </citation>
    <scope>IDENTIFICATION</scope>
</reference>
<accession>A0A1I8FBW3</accession>
<dbReference type="InterPro" id="IPR050928">
    <property type="entry name" value="ATP-dep_Zn_Metalloprotease"/>
</dbReference>
<feature type="compositionally biased region" description="Basic residues" evidence="7">
    <location>
        <begin position="111"/>
        <end position="124"/>
    </location>
</feature>
<dbReference type="Pfam" id="PF00004">
    <property type="entry name" value="AAA"/>
    <property type="match status" value="1"/>
</dbReference>
<evidence type="ECO:0000256" key="1">
    <source>
        <dbReference type="ARBA" id="ARBA00001947"/>
    </source>
</evidence>
<dbReference type="InterPro" id="IPR027417">
    <property type="entry name" value="P-loop_NTPase"/>
</dbReference>
<evidence type="ECO:0000256" key="7">
    <source>
        <dbReference type="SAM" id="MobiDB-lite"/>
    </source>
</evidence>
<evidence type="ECO:0000256" key="2">
    <source>
        <dbReference type="ARBA" id="ARBA00022723"/>
    </source>
</evidence>
<dbReference type="Proteomes" id="UP000095280">
    <property type="component" value="Unplaced"/>
</dbReference>
<evidence type="ECO:0000313" key="10">
    <source>
        <dbReference type="WBParaSite" id="maker-unitig_28645-snap-gene-0.4-mRNA-1"/>
    </source>
</evidence>
<dbReference type="InterPro" id="IPR003959">
    <property type="entry name" value="ATPase_AAA_core"/>
</dbReference>
<organism evidence="9 10">
    <name type="scientific">Macrostomum lignano</name>
    <dbReference type="NCBI Taxonomy" id="282301"/>
    <lineage>
        <taxon>Eukaryota</taxon>
        <taxon>Metazoa</taxon>
        <taxon>Spiralia</taxon>
        <taxon>Lophotrochozoa</taxon>
        <taxon>Platyhelminthes</taxon>
        <taxon>Rhabditophora</taxon>
        <taxon>Macrostomorpha</taxon>
        <taxon>Macrostomida</taxon>
        <taxon>Macrostomidae</taxon>
        <taxon>Macrostomum</taxon>
    </lineage>
</organism>
<dbReference type="PANTHER" id="PTHR43655:SF8">
    <property type="entry name" value="PARAPLEGIN"/>
    <property type="match status" value="1"/>
</dbReference>
<evidence type="ECO:0000313" key="9">
    <source>
        <dbReference type="Proteomes" id="UP000095280"/>
    </source>
</evidence>
<keyword evidence="4" id="KW-0862">Zinc</keyword>
<keyword evidence="5" id="KW-0067">ATP-binding</keyword>
<dbReference type="GO" id="GO:0046872">
    <property type="term" value="F:metal ion binding"/>
    <property type="evidence" value="ECO:0007669"/>
    <property type="project" value="UniProtKB-KW"/>
</dbReference>